<reference evidence="1" key="2">
    <citation type="submission" date="2023-01" db="EMBL/GenBank/DDBJ databases">
        <authorList>
            <person name="Sun Q."/>
            <person name="Evtushenko L."/>
        </authorList>
    </citation>
    <scope>NUCLEOTIDE SEQUENCE</scope>
    <source>
        <strain evidence="1">VKM Ac-2007</strain>
    </source>
</reference>
<evidence type="ECO:0000313" key="2">
    <source>
        <dbReference type="Proteomes" id="UP001143474"/>
    </source>
</evidence>
<sequence length="145" mass="16414">MAGTHEHLFVRDMVREELPNEGELAYGEVEKGTSGAFALMSGWQVDPSKIHIAYSWIYEVPTPDPYVLEHTHPYDEVLIWMGNNPEDKNDLGAVSWIELEGERYTIDTTTALYIPAGMRHCPLGYIRVDRPISFIALSLNGEYVS</sequence>
<proteinExistence type="predicted"/>
<keyword evidence="2" id="KW-1185">Reference proteome</keyword>
<name>A0A9W6I3F1_9ACTN</name>
<evidence type="ECO:0008006" key="3">
    <source>
        <dbReference type="Google" id="ProtNLM"/>
    </source>
</evidence>
<reference evidence="1" key="1">
    <citation type="journal article" date="2014" name="Int. J. Syst. Evol. Microbiol.">
        <title>Complete genome sequence of Corynebacterium casei LMG S-19264T (=DSM 44701T), isolated from a smear-ripened cheese.</title>
        <authorList>
            <consortium name="US DOE Joint Genome Institute (JGI-PGF)"/>
            <person name="Walter F."/>
            <person name="Albersmeier A."/>
            <person name="Kalinowski J."/>
            <person name="Ruckert C."/>
        </authorList>
    </citation>
    <scope>NUCLEOTIDE SEQUENCE</scope>
    <source>
        <strain evidence="1">VKM Ac-2007</strain>
    </source>
</reference>
<dbReference type="AlphaFoldDB" id="A0A9W6I3F1"/>
<dbReference type="EMBL" id="BSEV01000011">
    <property type="protein sequence ID" value="GLK11342.1"/>
    <property type="molecule type" value="Genomic_DNA"/>
</dbReference>
<comment type="caution">
    <text evidence="1">The sequence shown here is derived from an EMBL/GenBank/DDBJ whole genome shotgun (WGS) entry which is preliminary data.</text>
</comment>
<gene>
    <name evidence="1" type="ORF">GCM10017600_47490</name>
</gene>
<evidence type="ECO:0000313" key="1">
    <source>
        <dbReference type="EMBL" id="GLK11342.1"/>
    </source>
</evidence>
<accession>A0A9W6I3F1</accession>
<organism evidence="1 2">
    <name type="scientific">Streptosporangium carneum</name>
    <dbReference type="NCBI Taxonomy" id="47481"/>
    <lineage>
        <taxon>Bacteria</taxon>
        <taxon>Bacillati</taxon>
        <taxon>Actinomycetota</taxon>
        <taxon>Actinomycetes</taxon>
        <taxon>Streptosporangiales</taxon>
        <taxon>Streptosporangiaceae</taxon>
        <taxon>Streptosporangium</taxon>
    </lineage>
</organism>
<protein>
    <recommendedName>
        <fullName evidence="3">Cupin</fullName>
    </recommendedName>
</protein>
<dbReference type="Proteomes" id="UP001143474">
    <property type="component" value="Unassembled WGS sequence"/>
</dbReference>
<dbReference type="RefSeq" id="WP_271219728.1">
    <property type="nucleotide sequence ID" value="NZ_BAAAVD010000049.1"/>
</dbReference>